<organism evidence="5 6">
    <name type="scientific">Actinokineospora xionganensis</name>
    <dbReference type="NCBI Taxonomy" id="2684470"/>
    <lineage>
        <taxon>Bacteria</taxon>
        <taxon>Bacillati</taxon>
        <taxon>Actinomycetota</taxon>
        <taxon>Actinomycetes</taxon>
        <taxon>Pseudonocardiales</taxon>
        <taxon>Pseudonocardiaceae</taxon>
        <taxon>Actinokineospora</taxon>
    </lineage>
</organism>
<dbReference type="Pfam" id="PF00501">
    <property type="entry name" value="AMP-binding"/>
    <property type="match status" value="1"/>
</dbReference>
<dbReference type="InterPro" id="IPR042099">
    <property type="entry name" value="ANL_N_sf"/>
</dbReference>
<evidence type="ECO:0000256" key="2">
    <source>
        <dbReference type="ARBA" id="ARBA00022553"/>
    </source>
</evidence>
<keyword evidence="6" id="KW-1185">Reference proteome</keyword>
<feature type="domain" description="AMP-binding enzyme C-terminal" evidence="4">
    <location>
        <begin position="361"/>
        <end position="437"/>
    </location>
</feature>
<evidence type="ECO:0000256" key="1">
    <source>
        <dbReference type="ARBA" id="ARBA00022450"/>
    </source>
</evidence>
<dbReference type="InterPro" id="IPR045851">
    <property type="entry name" value="AMP-bd_C_sf"/>
</dbReference>
<accession>A0ABR7L4C6</accession>
<sequence>MAIGYRDLRSKVARAAELLAGLPGEEPLAIISHKSPEGLALVAASTHLERPCLLLPVDLGARSRAALLDQAGCRFLLRADTHAVEEVRAPAAAPNLDGVSLLLTTSGSTGIPKIVPLPRNATAAFIDWAATEFGIGPGTVVFSYAPLNFDLSLLDVWTTLAKGGHVVLAEQDRAVDGKYLLGVFTEAAVEVVQAVPLFFRLLLDAADGRSFPAVRELVSTGEAMPPALAARLPEAFPNARLRNVYGSTETNDSFIHDIDPVAGVATPIGRPIDGVRALVVRDGQVVTGAGSGELWTATPFQSGRYLDPALTARGWVDAPTGDGTYFRTGDNVTRDADGVLRLDGRSDLQVKVRGVRTNLLEVEHVVTAHPAVHEAVVLGLPDDVAGHRLHAVVRLCPDATLNSLQLRQHCATRLPRTAIPSTMDIVFDPFPVSPNGKVDRAAVQASLREGVREHVAAR</sequence>
<keyword evidence="2" id="KW-0597">Phosphoprotein</keyword>
<name>A0ABR7L4C6_9PSEU</name>
<dbReference type="PANTHER" id="PTHR44845">
    <property type="entry name" value="CARRIER DOMAIN-CONTAINING PROTEIN"/>
    <property type="match status" value="1"/>
</dbReference>
<dbReference type="PROSITE" id="PS00455">
    <property type="entry name" value="AMP_BINDING"/>
    <property type="match status" value="1"/>
</dbReference>
<dbReference type="InterPro" id="IPR025110">
    <property type="entry name" value="AMP-bd_C"/>
</dbReference>
<dbReference type="Gene3D" id="3.30.300.30">
    <property type="match status" value="1"/>
</dbReference>
<dbReference type="RefSeq" id="WP_187220049.1">
    <property type="nucleotide sequence ID" value="NZ_JABVED010000004.1"/>
</dbReference>
<proteinExistence type="predicted"/>
<evidence type="ECO:0000259" key="3">
    <source>
        <dbReference type="Pfam" id="PF00501"/>
    </source>
</evidence>
<dbReference type="PANTHER" id="PTHR44845:SF6">
    <property type="entry name" value="BETA-ALANINE-ACTIVATING ENZYME"/>
    <property type="match status" value="1"/>
</dbReference>
<protein>
    <submittedName>
        <fullName evidence="5">AMP-binding protein</fullName>
    </submittedName>
</protein>
<dbReference type="SUPFAM" id="SSF56801">
    <property type="entry name" value="Acetyl-CoA synthetase-like"/>
    <property type="match status" value="1"/>
</dbReference>
<evidence type="ECO:0000313" key="5">
    <source>
        <dbReference type="EMBL" id="MBC6447539.1"/>
    </source>
</evidence>
<comment type="caution">
    <text evidence="5">The sequence shown here is derived from an EMBL/GenBank/DDBJ whole genome shotgun (WGS) entry which is preliminary data.</text>
</comment>
<dbReference type="Gene3D" id="3.40.50.12780">
    <property type="entry name" value="N-terminal domain of ligase-like"/>
    <property type="match status" value="1"/>
</dbReference>
<evidence type="ECO:0000313" key="6">
    <source>
        <dbReference type="Proteomes" id="UP000734823"/>
    </source>
</evidence>
<reference evidence="5 6" key="1">
    <citation type="submission" date="2020-06" db="EMBL/GenBank/DDBJ databases">
        <title>Actinokineospora xiongansis sp. nov., isolated from soil of Baiyangdian.</title>
        <authorList>
            <person name="Zhang X."/>
        </authorList>
    </citation>
    <scope>NUCLEOTIDE SEQUENCE [LARGE SCALE GENOMIC DNA]</scope>
    <source>
        <strain evidence="5 6">HBU206404</strain>
    </source>
</reference>
<dbReference type="InterPro" id="IPR020845">
    <property type="entry name" value="AMP-binding_CS"/>
</dbReference>
<feature type="domain" description="AMP-dependent synthetase/ligase" evidence="3">
    <location>
        <begin position="90"/>
        <end position="305"/>
    </location>
</feature>
<dbReference type="InterPro" id="IPR000873">
    <property type="entry name" value="AMP-dep_synth/lig_dom"/>
</dbReference>
<dbReference type="Proteomes" id="UP000734823">
    <property type="component" value="Unassembled WGS sequence"/>
</dbReference>
<dbReference type="Pfam" id="PF13193">
    <property type="entry name" value="AMP-binding_C"/>
    <property type="match status" value="1"/>
</dbReference>
<keyword evidence="1" id="KW-0596">Phosphopantetheine</keyword>
<dbReference type="EMBL" id="JABVED010000004">
    <property type="protein sequence ID" value="MBC6447539.1"/>
    <property type="molecule type" value="Genomic_DNA"/>
</dbReference>
<gene>
    <name evidence="5" type="ORF">GPZ80_10190</name>
</gene>
<evidence type="ECO:0000259" key="4">
    <source>
        <dbReference type="Pfam" id="PF13193"/>
    </source>
</evidence>